<organism evidence="1">
    <name type="scientific">freshwater metagenome</name>
    <dbReference type="NCBI Taxonomy" id="449393"/>
    <lineage>
        <taxon>unclassified sequences</taxon>
        <taxon>metagenomes</taxon>
        <taxon>ecological metagenomes</taxon>
    </lineage>
</organism>
<dbReference type="AlphaFoldDB" id="A0A6J6FLB0"/>
<dbReference type="EMBL" id="CAEZTZ010000123">
    <property type="protein sequence ID" value="CAB4589367.1"/>
    <property type="molecule type" value="Genomic_DNA"/>
</dbReference>
<gene>
    <name evidence="1" type="ORF">UFOPK1767_00857</name>
</gene>
<accession>A0A6J6FLB0</accession>
<sequence length="51" mass="5015">MVTESVVGVVVEPANDDGLLAEDPGIAGAAGTTVFTLLPATLSVTGSTEKL</sequence>
<reference evidence="1" key="1">
    <citation type="submission" date="2020-05" db="EMBL/GenBank/DDBJ databases">
        <authorList>
            <person name="Chiriac C."/>
            <person name="Salcher M."/>
            <person name="Ghai R."/>
            <person name="Kavagutti S V."/>
        </authorList>
    </citation>
    <scope>NUCLEOTIDE SEQUENCE</scope>
</reference>
<protein>
    <submittedName>
        <fullName evidence="1">Unannotated protein</fullName>
    </submittedName>
</protein>
<evidence type="ECO:0000313" key="1">
    <source>
        <dbReference type="EMBL" id="CAB4589367.1"/>
    </source>
</evidence>
<proteinExistence type="predicted"/>
<name>A0A6J6FLB0_9ZZZZ</name>